<organism evidence="5 6">
    <name type="scientific">Paralvinella palmiformis</name>
    <dbReference type="NCBI Taxonomy" id="53620"/>
    <lineage>
        <taxon>Eukaryota</taxon>
        <taxon>Metazoa</taxon>
        <taxon>Spiralia</taxon>
        <taxon>Lophotrochozoa</taxon>
        <taxon>Annelida</taxon>
        <taxon>Polychaeta</taxon>
        <taxon>Sedentaria</taxon>
        <taxon>Canalipalpata</taxon>
        <taxon>Terebellida</taxon>
        <taxon>Terebelliformia</taxon>
        <taxon>Alvinellidae</taxon>
        <taxon>Paralvinella</taxon>
    </lineage>
</organism>
<dbReference type="InterPro" id="IPR012502">
    <property type="entry name" value="WAPL_dom"/>
</dbReference>
<proteinExistence type="inferred from homology"/>
<dbReference type="Proteomes" id="UP001208570">
    <property type="component" value="Unassembled WGS sequence"/>
</dbReference>
<feature type="compositionally biased region" description="Polar residues" evidence="2">
    <location>
        <begin position="582"/>
        <end position="592"/>
    </location>
</feature>
<accession>A0AAD9J8G7</accession>
<dbReference type="InterPro" id="IPR022771">
    <property type="entry name" value="WAPL_C"/>
</dbReference>
<keyword evidence="6" id="KW-1185">Reference proteome</keyword>
<dbReference type="PANTHER" id="PTHR22100">
    <property type="entry name" value="WINGS APART-LIKE PROTEIN HOMOLOG"/>
    <property type="match status" value="1"/>
</dbReference>
<dbReference type="AlphaFoldDB" id="A0AAD9J8G7"/>
<comment type="similarity">
    <text evidence="1">Belongs to the WAPL family.</text>
</comment>
<gene>
    <name evidence="5" type="ORF">LSH36_543g04009</name>
</gene>
<dbReference type="PROSITE" id="PS51271">
    <property type="entry name" value="WAPL"/>
    <property type="match status" value="1"/>
</dbReference>
<feature type="domain" description="WAPL" evidence="4">
    <location>
        <begin position="112"/>
        <end position="733"/>
    </location>
</feature>
<dbReference type="InterPro" id="IPR011989">
    <property type="entry name" value="ARM-like"/>
</dbReference>
<evidence type="ECO:0000256" key="2">
    <source>
        <dbReference type="SAM" id="MobiDB-lite"/>
    </source>
</evidence>
<dbReference type="InterPro" id="IPR039874">
    <property type="entry name" value="WAPL"/>
</dbReference>
<protein>
    <recommendedName>
        <fullName evidence="4">WAPL domain-containing protein</fullName>
    </recommendedName>
</protein>
<evidence type="ECO:0000313" key="6">
    <source>
        <dbReference type="Proteomes" id="UP001208570"/>
    </source>
</evidence>
<feature type="compositionally biased region" description="Basic and acidic residues" evidence="2">
    <location>
        <begin position="593"/>
        <end position="602"/>
    </location>
</feature>
<name>A0AAD9J8G7_9ANNE</name>
<keyword evidence="3" id="KW-0732">Signal</keyword>
<reference evidence="5" key="1">
    <citation type="journal article" date="2023" name="Mol. Biol. Evol.">
        <title>Third-Generation Sequencing Reveals the Adaptive Role of the Epigenome in Three Deep-Sea Polychaetes.</title>
        <authorList>
            <person name="Perez M."/>
            <person name="Aroh O."/>
            <person name="Sun Y."/>
            <person name="Lan Y."/>
            <person name="Juniper S.K."/>
            <person name="Young C.R."/>
            <person name="Angers B."/>
            <person name="Qian P.Y."/>
        </authorList>
    </citation>
    <scope>NUCLEOTIDE SEQUENCE</scope>
    <source>
        <strain evidence="5">P08H-3</strain>
    </source>
</reference>
<dbReference type="PANTHER" id="PTHR22100:SF13">
    <property type="entry name" value="WINGS APART-LIKE PROTEIN HOMOLOG"/>
    <property type="match status" value="1"/>
</dbReference>
<sequence>MAMCLRFVPLMAACSVCSFGSRDVCWVETGHIQLLKNYKHVYLSEVEMIRNKLGTSAGQADNPDSKKLSGTSVFDDFEDEPQPVIKEPAVMKRTVTKPQRPWDDPSSSLKVTRQHKSLFTVVRNVKQAHECQEHGETQEFEDDIIYILDGVKDTESISTRCLSTISLASKCTMPAFRMHLRAHNTLIKVFSALQDSPKYPTLALCTAAVMYMFSRDRINMDIEQSSLELMLSLLSTDPQQTLDSSDRQTQKEYERLCHKICDIAKTMKKDGGVKNNKQLELELPDVSVGNLAMETLLSLTGKASGDWFKEELRTLGGLDHIVNTVSDCADELDYYTIEPTESMLEKCRKIDRCLRVLENASSAVCGEWIPPECCHLRYTLIITGQVTYLNVDNQQYLVSYSSSKLLSSLYRTLKVCENCMPFNEVATGRDQKVNKDCPGYTIYSCMLSVLRVLLNLTHDNVSGSVRVGQTDDLIPTVLMCVLRVPQYVPTRERFDILVLGIGLLVNMVEHCDANRRLLVSTKTVKPYGTLSVVNNQIQALEALALSFVFCQLFNQCHDAARLMEEAHDAELEEREQMSEVHLSTNESVSQSDTHNKSGEWKESEAGLEWVVIPMDKSDEDPDAILKRGGTLREALKNHYNKDHFDDEDDDKESDDLEIMPTSQEEDENFTKALHKYGQHMEDSIVAAYVAILLGCIVQGNSHLADTVRDYMPGCSFDDMIRMLKKFLGFMNFTSASSNTGSKSIKRVIETLDALNDS</sequence>
<feature type="region of interest" description="Disordered" evidence="2">
    <location>
        <begin position="582"/>
        <end position="602"/>
    </location>
</feature>
<dbReference type="EMBL" id="JAODUP010000543">
    <property type="protein sequence ID" value="KAK2147650.1"/>
    <property type="molecule type" value="Genomic_DNA"/>
</dbReference>
<comment type="caution">
    <text evidence="5">The sequence shown here is derived from an EMBL/GenBank/DDBJ whole genome shotgun (WGS) entry which is preliminary data.</text>
</comment>
<dbReference type="Pfam" id="PF07814">
    <property type="entry name" value="WAPL"/>
    <property type="match status" value="2"/>
</dbReference>
<evidence type="ECO:0000259" key="4">
    <source>
        <dbReference type="PROSITE" id="PS51271"/>
    </source>
</evidence>
<evidence type="ECO:0000256" key="1">
    <source>
        <dbReference type="ARBA" id="ARBA00006854"/>
    </source>
</evidence>
<evidence type="ECO:0000256" key="3">
    <source>
        <dbReference type="SAM" id="SignalP"/>
    </source>
</evidence>
<feature type="signal peptide" evidence="3">
    <location>
        <begin position="1"/>
        <end position="18"/>
    </location>
</feature>
<feature type="chain" id="PRO_5042262797" description="WAPL domain-containing protein" evidence="3">
    <location>
        <begin position="19"/>
        <end position="757"/>
    </location>
</feature>
<evidence type="ECO:0000313" key="5">
    <source>
        <dbReference type="EMBL" id="KAK2147650.1"/>
    </source>
</evidence>
<dbReference type="Gene3D" id="1.25.10.10">
    <property type="entry name" value="Leucine-rich Repeat Variant"/>
    <property type="match status" value="2"/>
</dbReference>